<organism evidence="4 5">
    <name type="scientific">Anaerosacchariphilus polymeriproducens</name>
    <dbReference type="NCBI Taxonomy" id="1812858"/>
    <lineage>
        <taxon>Bacteria</taxon>
        <taxon>Bacillati</taxon>
        <taxon>Bacillota</taxon>
        <taxon>Clostridia</taxon>
        <taxon>Lachnospirales</taxon>
        <taxon>Lachnospiraceae</taxon>
        <taxon>Anaerosacchariphilus</taxon>
    </lineage>
</organism>
<dbReference type="SUPFAM" id="SSF46689">
    <property type="entry name" value="Homeodomain-like"/>
    <property type="match status" value="1"/>
</dbReference>
<keyword evidence="5" id="KW-1185">Reference proteome</keyword>
<feature type="DNA-binding region" description="H-T-H motif" evidence="2">
    <location>
        <begin position="33"/>
        <end position="52"/>
    </location>
</feature>
<keyword evidence="1 2" id="KW-0238">DNA-binding</keyword>
<protein>
    <submittedName>
        <fullName evidence="4">TetR family transcriptional regulator</fullName>
    </submittedName>
</protein>
<evidence type="ECO:0000313" key="4">
    <source>
        <dbReference type="EMBL" id="RDU23666.1"/>
    </source>
</evidence>
<proteinExistence type="predicted"/>
<dbReference type="RefSeq" id="WP_115481811.1">
    <property type="nucleotide sequence ID" value="NZ_QRCT01000020.1"/>
</dbReference>
<dbReference type="GO" id="GO:0003677">
    <property type="term" value="F:DNA binding"/>
    <property type="evidence" value="ECO:0007669"/>
    <property type="project" value="UniProtKB-UniRule"/>
</dbReference>
<name>A0A371AVR4_9FIRM</name>
<dbReference type="Pfam" id="PF00440">
    <property type="entry name" value="TetR_N"/>
    <property type="match status" value="1"/>
</dbReference>
<dbReference type="InterPro" id="IPR001647">
    <property type="entry name" value="HTH_TetR"/>
</dbReference>
<dbReference type="EMBL" id="QRCT01000020">
    <property type="protein sequence ID" value="RDU23666.1"/>
    <property type="molecule type" value="Genomic_DNA"/>
</dbReference>
<dbReference type="PROSITE" id="PS50977">
    <property type="entry name" value="HTH_TETR_2"/>
    <property type="match status" value="1"/>
</dbReference>
<reference evidence="4 5" key="1">
    <citation type="submission" date="2018-07" db="EMBL/GenBank/DDBJ databases">
        <title>Anaerosacharophilus polymeroproducens gen. nov. sp. nov., an anaerobic bacterium isolated from salt field.</title>
        <authorList>
            <person name="Kim W."/>
            <person name="Yang S.-H."/>
            <person name="Oh J."/>
            <person name="Lee J.-H."/>
            <person name="Kwon K.K."/>
        </authorList>
    </citation>
    <scope>NUCLEOTIDE SEQUENCE [LARGE SCALE GENOMIC DNA]</scope>
    <source>
        <strain evidence="4 5">MCWD5</strain>
    </source>
</reference>
<feature type="domain" description="HTH tetR-type" evidence="3">
    <location>
        <begin position="10"/>
        <end position="70"/>
    </location>
</feature>
<dbReference type="PANTHER" id="PTHR43479:SF11">
    <property type="entry name" value="ACREF_ENVCD OPERON REPRESSOR-RELATED"/>
    <property type="match status" value="1"/>
</dbReference>
<sequence length="110" mass="13233">MNKMNYRIALQSKKMLTNGLIKLMETNDYSMITVTQICQEAELSRRTFYRLFETKEEILNEHMALLAEEFMNMVTEAAPRHYIEVATIYFEFWKQHEVFLKLLKKIKCLN</sequence>
<dbReference type="InterPro" id="IPR050624">
    <property type="entry name" value="HTH-type_Tx_Regulator"/>
</dbReference>
<dbReference type="InterPro" id="IPR009057">
    <property type="entry name" value="Homeodomain-like_sf"/>
</dbReference>
<gene>
    <name evidence="4" type="ORF">DWV06_08775</name>
</gene>
<accession>A0A371AVR4</accession>
<dbReference type="Proteomes" id="UP000255036">
    <property type="component" value="Unassembled WGS sequence"/>
</dbReference>
<dbReference type="Gene3D" id="1.10.357.10">
    <property type="entry name" value="Tetracycline Repressor, domain 2"/>
    <property type="match status" value="1"/>
</dbReference>
<dbReference type="PANTHER" id="PTHR43479">
    <property type="entry name" value="ACREF/ENVCD OPERON REPRESSOR-RELATED"/>
    <property type="match status" value="1"/>
</dbReference>
<evidence type="ECO:0000259" key="3">
    <source>
        <dbReference type="PROSITE" id="PS50977"/>
    </source>
</evidence>
<evidence type="ECO:0000313" key="5">
    <source>
        <dbReference type="Proteomes" id="UP000255036"/>
    </source>
</evidence>
<dbReference type="AlphaFoldDB" id="A0A371AVR4"/>
<evidence type="ECO:0000256" key="2">
    <source>
        <dbReference type="PROSITE-ProRule" id="PRU00335"/>
    </source>
</evidence>
<comment type="caution">
    <text evidence="4">The sequence shown here is derived from an EMBL/GenBank/DDBJ whole genome shotgun (WGS) entry which is preliminary data.</text>
</comment>
<evidence type="ECO:0000256" key="1">
    <source>
        <dbReference type="ARBA" id="ARBA00023125"/>
    </source>
</evidence>
<dbReference type="OrthoDB" id="9810250at2"/>